<comment type="similarity">
    <text evidence="1">Belongs to the aldose epimerase family.</text>
</comment>
<evidence type="ECO:0000313" key="5">
    <source>
        <dbReference type="Proteomes" id="UP001320420"/>
    </source>
</evidence>
<dbReference type="GO" id="GO:0030246">
    <property type="term" value="F:carbohydrate binding"/>
    <property type="evidence" value="ECO:0007669"/>
    <property type="project" value="InterPro"/>
</dbReference>
<evidence type="ECO:0000256" key="3">
    <source>
        <dbReference type="ARBA" id="ARBA00023277"/>
    </source>
</evidence>
<sequence>MADEVSFLPLGAIIQAFKVGGINIVQGFPTQAQYVAHNSPYFGETIGRVANRISGARIASLNSGKTYPLAANNGPNTLHGGRVGWGKRVWNGPRPVGVRAQIPGLPPFRSGGETVEFALRSEDGDEGFPGEVAVKVSYTVGKIPVEGESGEKEATVLAMEYEAELVGGAEETVINMTNHSYVSVFQEKAGGRQEGFKIAYFNLSGDPTIEGTTVQLCSSHALPVDDTAIPTGGPVPFPAVAADTPFTLGASEPDIDHCFVVDPSSSSAVPIDTRERPLTRLVAAHHPGSGVRLEVLSTEPAFQFYTGRFIDVPAVEGAPARGKRSAFCVEPSRFVNAANEDRWKSQVLLRKGEKYGARTVYKAWKE</sequence>
<dbReference type="GO" id="GO:0033499">
    <property type="term" value="P:galactose catabolic process via UDP-galactose, Leloir pathway"/>
    <property type="evidence" value="ECO:0007669"/>
    <property type="project" value="TreeGrafter"/>
</dbReference>
<proteinExistence type="inferred from homology"/>
<dbReference type="EMBL" id="JAKJXP020000002">
    <property type="protein sequence ID" value="KAK7757348.1"/>
    <property type="molecule type" value="Genomic_DNA"/>
</dbReference>
<dbReference type="InterPro" id="IPR008183">
    <property type="entry name" value="Aldose_1/G6P_1-epimerase"/>
</dbReference>
<accession>A0AAN9UZP9</accession>
<dbReference type="Pfam" id="PF01263">
    <property type="entry name" value="Aldose_epim"/>
    <property type="match status" value="2"/>
</dbReference>
<reference evidence="4 5" key="1">
    <citation type="submission" date="2024-02" db="EMBL/GenBank/DDBJ databases">
        <title>De novo assembly and annotation of 12 fungi associated with fruit tree decline syndrome in Ontario, Canada.</title>
        <authorList>
            <person name="Sulman M."/>
            <person name="Ellouze W."/>
            <person name="Ilyukhin E."/>
        </authorList>
    </citation>
    <scope>NUCLEOTIDE SEQUENCE [LARGE SCALE GENOMIC DNA]</scope>
    <source>
        <strain evidence="4 5">M11/M66-122</strain>
    </source>
</reference>
<evidence type="ECO:0000256" key="2">
    <source>
        <dbReference type="ARBA" id="ARBA00023235"/>
    </source>
</evidence>
<dbReference type="AlphaFoldDB" id="A0AAN9UZP9"/>
<comment type="caution">
    <text evidence="4">The sequence shown here is derived from an EMBL/GenBank/DDBJ whole genome shotgun (WGS) entry which is preliminary data.</text>
</comment>
<keyword evidence="5" id="KW-1185">Reference proteome</keyword>
<evidence type="ECO:0008006" key="6">
    <source>
        <dbReference type="Google" id="ProtNLM"/>
    </source>
</evidence>
<dbReference type="Gene3D" id="2.70.98.10">
    <property type="match status" value="1"/>
</dbReference>
<dbReference type="PANTHER" id="PTHR10091">
    <property type="entry name" value="ALDOSE-1-EPIMERASE"/>
    <property type="match status" value="1"/>
</dbReference>
<dbReference type="CDD" id="cd09019">
    <property type="entry name" value="galactose_mutarotase_like"/>
    <property type="match status" value="1"/>
</dbReference>
<dbReference type="InterPro" id="IPR011013">
    <property type="entry name" value="Gal_mutarotase_sf_dom"/>
</dbReference>
<evidence type="ECO:0000256" key="1">
    <source>
        <dbReference type="ARBA" id="ARBA00006206"/>
    </source>
</evidence>
<keyword evidence="2" id="KW-0413">Isomerase</keyword>
<dbReference type="Proteomes" id="UP001320420">
    <property type="component" value="Unassembled WGS sequence"/>
</dbReference>
<protein>
    <recommendedName>
        <fullName evidence="6">Aldose 1-epimerase</fullName>
    </recommendedName>
</protein>
<dbReference type="GO" id="GO:0006006">
    <property type="term" value="P:glucose metabolic process"/>
    <property type="evidence" value="ECO:0007669"/>
    <property type="project" value="TreeGrafter"/>
</dbReference>
<name>A0AAN9UZP9_9PEZI</name>
<dbReference type="GO" id="GO:0004034">
    <property type="term" value="F:aldose 1-epimerase activity"/>
    <property type="evidence" value="ECO:0007669"/>
    <property type="project" value="TreeGrafter"/>
</dbReference>
<keyword evidence="3" id="KW-0119">Carbohydrate metabolism</keyword>
<gene>
    <name evidence="4" type="ORF">SLS62_000360</name>
</gene>
<dbReference type="SUPFAM" id="SSF74650">
    <property type="entry name" value="Galactose mutarotase-like"/>
    <property type="match status" value="1"/>
</dbReference>
<dbReference type="InterPro" id="IPR014718">
    <property type="entry name" value="GH-type_carb-bd"/>
</dbReference>
<dbReference type="InterPro" id="IPR047215">
    <property type="entry name" value="Galactose_mutarotase-like"/>
</dbReference>
<organism evidence="4 5">
    <name type="scientific">Diatrype stigma</name>
    <dbReference type="NCBI Taxonomy" id="117547"/>
    <lineage>
        <taxon>Eukaryota</taxon>
        <taxon>Fungi</taxon>
        <taxon>Dikarya</taxon>
        <taxon>Ascomycota</taxon>
        <taxon>Pezizomycotina</taxon>
        <taxon>Sordariomycetes</taxon>
        <taxon>Xylariomycetidae</taxon>
        <taxon>Xylariales</taxon>
        <taxon>Diatrypaceae</taxon>
        <taxon>Diatrype</taxon>
    </lineage>
</organism>
<dbReference type="PANTHER" id="PTHR10091:SF0">
    <property type="entry name" value="GALACTOSE MUTAROTASE"/>
    <property type="match status" value="1"/>
</dbReference>
<evidence type="ECO:0000313" key="4">
    <source>
        <dbReference type="EMBL" id="KAK7757348.1"/>
    </source>
</evidence>